<gene>
    <name evidence="1" type="ORF">TVY486_1107700</name>
</gene>
<sequence>MPTTSIFSSSSSTREPFTGEVMVLCCNEEESTLARTLSTAPPSRWVPVELERSPITAEQTIAILHPLAFYSCSQPPHRNGGTNWLLSHPSLNHLPLTKSLLMALTHKLYQCGLV</sequence>
<name>G0UBT8_TRYVY</name>
<dbReference type="EMBL" id="HE573027">
    <property type="protein sequence ID" value="CCC53286.1"/>
    <property type="molecule type" value="Genomic_DNA"/>
</dbReference>
<dbReference type="VEuPathDB" id="TriTrypDB:TvY486_1107700"/>
<dbReference type="AlphaFoldDB" id="G0UBT8"/>
<organism evidence="1">
    <name type="scientific">Trypanosoma vivax (strain Y486)</name>
    <dbReference type="NCBI Taxonomy" id="1055687"/>
    <lineage>
        <taxon>Eukaryota</taxon>
        <taxon>Discoba</taxon>
        <taxon>Euglenozoa</taxon>
        <taxon>Kinetoplastea</taxon>
        <taxon>Metakinetoplastina</taxon>
        <taxon>Trypanosomatida</taxon>
        <taxon>Trypanosomatidae</taxon>
        <taxon>Trypanosoma</taxon>
        <taxon>Duttonella</taxon>
    </lineage>
</organism>
<accession>G0UBT8</accession>
<evidence type="ECO:0000313" key="1">
    <source>
        <dbReference type="EMBL" id="CCC53286.1"/>
    </source>
</evidence>
<proteinExistence type="predicted"/>
<reference evidence="1" key="1">
    <citation type="journal article" date="2012" name="Proc. Natl. Acad. Sci. U.S.A.">
        <title>Antigenic diversity is generated by distinct evolutionary mechanisms in African trypanosome species.</title>
        <authorList>
            <person name="Jackson A.P."/>
            <person name="Berry A."/>
            <person name="Aslett M."/>
            <person name="Allison H.C."/>
            <person name="Burton P."/>
            <person name="Vavrova-Anderson J."/>
            <person name="Brown R."/>
            <person name="Browne H."/>
            <person name="Corton N."/>
            <person name="Hauser H."/>
            <person name="Gamble J."/>
            <person name="Gilderthorp R."/>
            <person name="Marcello L."/>
            <person name="McQuillan J."/>
            <person name="Otto T.D."/>
            <person name="Quail M.A."/>
            <person name="Sanders M.J."/>
            <person name="van Tonder A."/>
            <person name="Ginger M.L."/>
            <person name="Field M.C."/>
            <person name="Barry J.D."/>
            <person name="Hertz-Fowler C."/>
            <person name="Berriman M."/>
        </authorList>
    </citation>
    <scope>NUCLEOTIDE SEQUENCE</scope>
    <source>
        <strain evidence="1">Y486</strain>
    </source>
</reference>
<protein>
    <submittedName>
        <fullName evidence="1">Uncharacterized protein</fullName>
    </submittedName>
</protein>